<accession>A0ABN2SSZ5</accession>
<evidence type="ECO:0000256" key="2">
    <source>
        <dbReference type="ARBA" id="ARBA00023125"/>
    </source>
</evidence>
<keyword evidence="2 4" id="KW-0238">DNA-binding</keyword>
<dbReference type="Gene3D" id="1.10.357.10">
    <property type="entry name" value="Tetracycline Repressor, domain 2"/>
    <property type="match status" value="1"/>
</dbReference>
<feature type="DNA-binding region" description="H-T-H motif" evidence="4">
    <location>
        <begin position="51"/>
        <end position="70"/>
    </location>
</feature>
<organism evidence="6 7">
    <name type="scientific">Amycolatopsis minnesotensis</name>
    <dbReference type="NCBI Taxonomy" id="337894"/>
    <lineage>
        <taxon>Bacteria</taxon>
        <taxon>Bacillati</taxon>
        <taxon>Actinomycetota</taxon>
        <taxon>Actinomycetes</taxon>
        <taxon>Pseudonocardiales</taxon>
        <taxon>Pseudonocardiaceae</taxon>
        <taxon>Amycolatopsis</taxon>
    </lineage>
</organism>
<dbReference type="PRINTS" id="PR00455">
    <property type="entry name" value="HTHTETR"/>
</dbReference>
<comment type="caution">
    <text evidence="6">The sequence shown here is derived from an EMBL/GenBank/DDBJ whole genome shotgun (WGS) entry which is preliminary data.</text>
</comment>
<feature type="domain" description="HTH tetR-type" evidence="5">
    <location>
        <begin position="28"/>
        <end position="88"/>
    </location>
</feature>
<keyword evidence="1" id="KW-0805">Transcription regulation</keyword>
<dbReference type="InterPro" id="IPR009057">
    <property type="entry name" value="Homeodomain-like_sf"/>
</dbReference>
<dbReference type="Pfam" id="PF00440">
    <property type="entry name" value="TetR_N"/>
    <property type="match status" value="1"/>
</dbReference>
<dbReference type="Pfam" id="PF02909">
    <property type="entry name" value="TetR_C_1"/>
    <property type="match status" value="1"/>
</dbReference>
<sequence>MTRQDEVPAELRRLWGLAGPARLGRPAELDVASVVTAAIELADRDGLAGVTLPKVAKALGFTSMSLYRYVGSKDELLALMRDAGLGTPPLIDTSHWRDGLRAWADAQRDLYARRPWLIGIPLSGPPSGPHEIAWMEVALASLAGTRLSWPEKVGVLGVLGGYVRHSVQLSREMAEGRGEQSQASAEREYGRALATLVTADRFPETAKLFGSAVFATPANDDYTFGLDMILDGIAAAAG</sequence>
<dbReference type="Proteomes" id="UP001501116">
    <property type="component" value="Unassembled WGS sequence"/>
</dbReference>
<evidence type="ECO:0000256" key="3">
    <source>
        <dbReference type="ARBA" id="ARBA00023163"/>
    </source>
</evidence>
<dbReference type="InterPro" id="IPR004111">
    <property type="entry name" value="Repressor_TetR_C"/>
</dbReference>
<protein>
    <submittedName>
        <fullName evidence="6">TetR/AcrR family transcriptional regulator</fullName>
    </submittedName>
</protein>
<keyword evidence="7" id="KW-1185">Reference proteome</keyword>
<proteinExistence type="predicted"/>
<evidence type="ECO:0000259" key="5">
    <source>
        <dbReference type="PROSITE" id="PS50977"/>
    </source>
</evidence>
<dbReference type="InterPro" id="IPR036271">
    <property type="entry name" value="Tet_transcr_reg_TetR-rel_C_sf"/>
</dbReference>
<keyword evidence="3" id="KW-0804">Transcription</keyword>
<dbReference type="RefSeq" id="WP_344431180.1">
    <property type="nucleotide sequence ID" value="NZ_BAAANN010000057.1"/>
</dbReference>
<evidence type="ECO:0000256" key="1">
    <source>
        <dbReference type="ARBA" id="ARBA00023015"/>
    </source>
</evidence>
<dbReference type="InterPro" id="IPR050109">
    <property type="entry name" value="HTH-type_TetR-like_transc_reg"/>
</dbReference>
<dbReference type="PROSITE" id="PS50977">
    <property type="entry name" value="HTH_TETR_2"/>
    <property type="match status" value="1"/>
</dbReference>
<evidence type="ECO:0000313" key="6">
    <source>
        <dbReference type="EMBL" id="GAA1991022.1"/>
    </source>
</evidence>
<evidence type="ECO:0000313" key="7">
    <source>
        <dbReference type="Proteomes" id="UP001501116"/>
    </source>
</evidence>
<gene>
    <name evidence="6" type="ORF">GCM10009754_81900</name>
</gene>
<dbReference type="EMBL" id="BAAANN010000057">
    <property type="protein sequence ID" value="GAA1991022.1"/>
    <property type="molecule type" value="Genomic_DNA"/>
</dbReference>
<dbReference type="Gene3D" id="1.10.10.60">
    <property type="entry name" value="Homeodomain-like"/>
    <property type="match status" value="1"/>
</dbReference>
<reference evidence="6 7" key="1">
    <citation type="journal article" date="2019" name="Int. J. Syst. Evol. Microbiol.">
        <title>The Global Catalogue of Microorganisms (GCM) 10K type strain sequencing project: providing services to taxonomists for standard genome sequencing and annotation.</title>
        <authorList>
            <consortium name="The Broad Institute Genomics Platform"/>
            <consortium name="The Broad Institute Genome Sequencing Center for Infectious Disease"/>
            <person name="Wu L."/>
            <person name="Ma J."/>
        </authorList>
    </citation>
    <scope>NUCLEOTIDE SEQUENCE [LARGE SCALE GENOMIC DNA]</scope>
    <source>
        <strain evidence="6 7">JCM 14545</strain>
    </source>
</reference>
<dbReference type="SUPFAM" id="SSF46689">
    <property type="entry name" value="Homeodomain-like"/>
    <property type="match status" value="1"/>
</dbReference>
<dbReference type="InterPro" id="IPR001647">
    <property type="entry name" value="HTH_TetR"/>
</dbReference>
<name>A0ABN2SSZ5_9PSEU</name>
<dbReference type="PANTHER" id="PTHR30055">
    <property type="entry name" value="HTH-TYPE TRANSCRIPTIONAL REGULATOR RUTR"/>
    <property type="match status" value="1"/>
</dbReference>
<dbReference type="PANTHER" id="PTHR30055:SF151">
    <property type="entry name" value="TRANSCRIPTIONAL REGULATORY PROTEIN"/>
    <property type="match status" value="1"/>
</dbReference>
<evidence type="ECO:0000256" key="4">
    <source>
        <dbReference type="PROSITE-ProRule" id="PRU00335"/>
    </source>
</evidence>
<dbReference type="SUPFAM" id="SSF48498">
    <property type="entry name" value="Tetracyclin repressor-like, C-terminal domain"/>
    <property type="match status" value="1"/>
</dbReference>